<evidence type="ECO:0000256" key="3">
    <source>
        <dbReference type="ARBA" id="ARBA00022989"/>
    </source>
</evidence>
<keyword evidence="4 5" id="KW-0472">Membrane</keyword>
<reference evidence="6" key="1">
    <citation type="submission" date="2021-06" db="EMBL/GenBank/DDBJ databases">
        <title>Parelaphostrongylus tenuis whole genome reference sequence.</title>
        <authorList>
            <person name="Garwood T.J."/>
            <person name="Larsen P.A."/>
            <person name="Fountain-Jones N.M."/>
            <person name="Garbe J.R."/>
            <person name="Macchietto M.G."/>
            <person name="Kania S.A."/>
            <person name="Gerhold R.W."/>
            <person name="Richards J.E."/>
            <person name="Wolf T.M."/>
        </authorList>
    </citation>
    <scope>NUCLEOTIDE SEQUENCE</scope>
    <source>
        <strain evidence="6">MNPRO001-30</strain>
        <tissue evidence="6">Meninges</tissue>
    </source>
</reference>
<dbReference type="Proteomes" id="UP001196413">
    <property type="component" value="Unassembled WGS sequence"/>
</dbReference>
<evidence type="ECO:0000313" key="6">
    <source>
        <dbReference type="EMBL" id="KAJ1363135.1"/>
    </source>
</evidence>
<evidence type="ECO:0000256" key="4">
    <source>
        <dbReference type="ARBA" id="ARBA00023136"/>
    </source>
</evidence>
<evidence type="ECO:0000256" key="1">
    <source>
        <dbReference type="ARBA" id="ARBA00004141"/>
    </source>
</evidence>
<evidence type="ECO:0000313" key="7">
    <source>
        <dbReference type="Proteomes" id="UP001196413"/>
    </source>
</evidence>
<evidence type="ECO:0000256" key="2">
    <source>
        <dbReference type="ARBA" id="ARBA00022692"/>
    </source>
</evidence>
<evidence type="ECO:0000256" key="5">
    <source>
        <dbReference type="SAM" id="Phobius"/>
    </source>
</evidence>
<feature type="transmembrane region" description="Helical" evidence="5">
    <location>
        <begin position="42"/>
        <end position="62"/>
    </location>
</feature>
<sequence length="80" mass="8621">MLPVTIMVSFTFVLPSGTPPNAIVFATEMITMADMVTSGMALSIVCLLTAFIYMNSVAFLIFPLSEFPAWAHLQNSSTTA</sequence>
<proteinExistence type="predicted"/>
<accession>A0AAD5MQV5</accession>
<dbReference type="EMBL" id="JAHQIW010004625">
    <property type="protein sequence ID" value="KAJ1363135.1"/>
    <property type="molecule type" value="Genomic_DNA"/>
</dbReference>
<name>A0AAD5MQV5_PARTN</name>
<dbReference type="AlphaFoldDB" id="A0AAD5MQV5"/>
<keyword evidence="3 5" id="KW-1133">Transmembrane helix</keyword>
<dbReference type="PANTHER" id="PTHR10283">
    <property type="entry name" value="SOLUTE CARRIER FAMILY 13 MEMBER"/>
    <property type="match status" value="1"/>
</dbReference>
<keyword evidence="2 5" id="KW-0812">Transmembrane</keyword>
<comment type="subcellular location">
    <subcellularLocation>
        <location evidence="1">Membrane</location>
        <topology evidence="1">Multi-pass membrane protein</topology>
    </subcellularLocation>
</comment>
<dbReference type="GO" id="GO:0015137">
    <property type="term" value="F:citrate transmembrane transporter activity"/>
    <property type="evidence" value="ECO:0007669"/>
    <property type="project" value="TreeGrafter"/>
</dbReference>
<keyword evidence="7" id="KW-1185">Reference proteome</keyword>
<dbReference type="GO" id="GO:0005886">
    <property type="term" value="C:plasma membrane"/>
    <property type="evidence" value="ECO:0007669"/>
    <property type="project" value="TreeGrafter"/>
</dbReference>
<dbReference type="PANTHER" id="PTHR10283:SF82">
    <property type="entry name" value="SOLUTE CARRIER FAMILY 13 MEMBER 2"/>
    <property type="match status" value="1"/>
</dbReference>
<comment type="caution">
    <text evidence="6">The sequence shown here is derived from an EMBL/GenBank/DDBJ whole genome shotgun (WGS) entry which is preliminary data.</text>
</comment>
<dbReference type="GO" id="GO:0015141">
    <property type="term" value="F:succinate transmembrane transporter activity"/>
    <property type="evidence" value="ECO:0007669"/>
    <property type="project" value="TreeGrafter"/>
</dbReference>
<protein>
    <submittedName>
        <fullName evidence="6">Uncharacterized protein</fullName>
    </submittedName>
</protein>
<organism evidence="6 7">
    <name type="scientific">Parelaphostrongylus tenuis</name>
    <name type="common">Meningeal worm</name>
    <dbReference type="NCBI Taxonomy" id="148309"/>
    <lineage>
        <taxon>Eukaryota</taxon>
        <taxon>Metazoa</taxon>
        <taxon>Ecdysozoa</taxon>
        <taxon>Nematoda</taxon>
        <taxon>Chromadorea</taxon>
        <taxon>Rhabditida</taxon>
        <taxon>Rhabditina</taxon>
        <taxon>Rhabditomorpha</taxon>
        <taxon>Strongyloidea</taxon>
        <taxon>Metastrongylidae</taxon>
        <taxon>Parelaphostrongylus</taxon>
    </lineage>
</organism>
<gene>
    <name evidence="6" type="ORF">KIN20_022918</name>
</gene>